<sequence>MRSPKSAALLALLATGLLSQSADAQTSLIVNDAPPLAIVSPGMSYAVSGNAINLRVPANGFLFCANPLPPSQSPQFSAISLTPAYGDWVLPVANDIYTFSYGVGGNLLRINNTPFSGVSASSLVCHTATAQGWPISPFENGLFFDTFEQLLPANPYGTNENVVASVTGLQGNGSDGERMLTQIDPNNGVPVYMYMFRLYASTSVKSNVHVMVKDAYDASRLSATAWHCALNQRPTGTINLRQLCNGPAATQISGTIERSYYINNSSDERYIVVHRVLQGSGSLDPSKPLAGAAVFVDSSIPKADRYVGDNVVFSLPPQ</sequence>
<proteinExistence type="predicted"/>
<evidence type="ECO:0000313" key="3">
    <source>
        <dbReference type="Proteomes" id="UP000249046"/>
    </source>
</evidence>
<reference evidence="2 3" key="1">
    <citation type="submission" date="2017-08" db="EMBL/GenBank/DDBJ databases">
        <title>Infants hospitalized years apart are colonized by the same room-sourced microbial strains.</title>
        <authorList>
            <person name="Brooks B."/>
            <person name="Olm M.R."/>
            <person name="Firek B.A."/>
            <person name="Baker R."/>
            <person name="Thomas B.C."/>
            <person name="Morowitz M.J."/>
            <person name="Banfield J.F."/>
        </authorList>
    </citation>
    <scope>NUCLEOTIDE SEQUENCE [LARGE SCALE GENOMIC DNA]</scope>
    <source>
        <strain evidence="2">S2_005_003_R2_42</strain>
    </source>
</reference>
<dbReference type="Proteomes" id="UP000249046">
    <property type="component" value="Unassembled WGS sequence"/>
</dbReference>
<gene>
    <name evidence="2" type="ORF">DI564_04780</name>
</gene>
<evidence type="ECO:0000313" key="2">
    <source>
        <dbReference type="EMBL" id="PZQ18611.1"/>
    </source>
</evidence>
<organism evidence="2 3">
    <name type="scientific">Rhodanobacter denitrificans</name>
    <dbReference type="NCBI Taxonomy" id="666685"/>
    <lineage>
        <taxon>Bacteria</taxon>
        <taxon>Pseudomonadati</taxon>
        <taxon>Pseudomonadota</taxon>
        <taxon>Gammaproteobacteria</taxon>
        <taxon>Lysobacterales</taxon>
        <taxon>Rhodanobacteraceae</taxon>
        <taxon>Rhodanobacter</taxon>
    </lineage>
</organism>
<accession>A0A2W5KNH0</accession>
<keyword evidence="1" id="KW-0732">Signal</keyword>
<feature type="chain" id="PRO_5016110893" evidence="1">
    <location>
        <begin position="25"/>
        <end position="318"/>
    </location>
</feature>
<comment type="caution">
    <text evidence="2">The sequence shown here is derived from an EMBL/GenBank/DDBJ whole genome shotgun (WGS) entry which is preliminary data.</text>
</comment>
<dbReference type="EMBL" id="QFPO01000003">
    <property type="protein sequence ID" value="PZQ18611.1"/>
    <property type="molecule type" value="Genomic_DNA"/>
</dbReference>
<dbReference type="AlphaFoldDB" id="A0A2W5KNH0"/>
<feature type="signal peptide" evidence="1">
    <location>
        <begin position="1"/>
        <end position="24"/>
    </location>
</feature>
<protein>
    <submittedName>
        <fullName evidence="2">Uncharacterized protein</fullName>
    </submittedName>
</protein>
<evidence type="ECO:0000256" key="1">
    <source>
        <dbReference type="SAM" id="SignalP"/>
    </source>
</evidence>
<name>A0A2W5KNH0_9GAMM</name>